<evidence type="ECO:0000313" key="1">
    <source>
        <dbReference type="EMBL" id="SUU89998.1"/>
    </source>
</evidence>
<accession>A0A380WMH2</accession>
<dbReference type="AlphaFoldDB" id="A0A380WMH2"/>
<name>A0A380WMH2_AMIAI</name>
<proteinExistence type="predicted"/>
<dbReference type="Proteomes" id="UP000254701">
    <property type="component" value="Unassembled WGS sequence"/>
</dbReference>
<dbReference type="RefSeq" id="WP_115732073.1">
    <property type="nucleotide sequence ID" value="NZ_BAAAVY010000002.1"/>
</dbReference>
<reference evidence="1 2" key="1">
    <citation type="submission" date="2018-06" db="EMBL/GenBank/DDBJ databases">
        <authorList>
            <consortium name="Pathogen Informatics"/>
            <person name="Doyle S."/>
        </authorList>
    </citation>
    <scope>NUCLEOTIDE SEQUENCE [LARGE SCALE GENOMIC DNA]</scope>
    <source>
        <strain evidence="1 2">NCTC10684</strain>
    </source>
</reference>
<dbReference type="EMBL" id="UFSM01000001">
    <property type="protein sequence ID" value="SUU89998.1"/>
    <property type="molecule type" value="Genomic_DNA"/>
</dbReference>
<protein>
    <submittedName>
        <fullName evidence="1">Uncharacterized protein</fullName>
    </submittedName>
</protein>
<organism evidence="1 2">
    <name type="scientific">Aminobacter aminovorans</name>
    <name type="common">Chelatobacter heintzii</name>
    <dbReference type="NCBI Taxonomy" id="83263"/>
    <lineage>
        <taxon>Bacteria</taxon>
        <taxon>Pseudomonadati</taxon>
        <taxon>Pseudomonadota</taxon>
        <taxon>Alphaproteobacteria</taxon>
        <taxon>Hyphomicrobiales</taxon>
        <taxon>Phyllobacteriaceae</taxon>
        <taxon>Aminobacter</taxon>
    </lineage>
</organism>
<sequence>MTISPFPCAFLSPYPKQDIYNAVWISDLDEPLWRVRVLRANGWIEVATFDIDQRVWTTTEAGTASLRDAVIEFARQSPWVVFLDRRDEPEFAPLFKKERLQ</sequence>
<evidence type="ECO:0000313" key="2">
    <source>
        <dbReference type="Proteomes" id="UP000254701"/>
    </source>
</evidence>
<gene>
    <name evidence="1" type="ORF">NCTC10684_03241</name>
</gene>